<dbReference type="EMBL" id="BGZK01004306">
    <property type="protein sequence ID" value="GBP08234.1"/>
    <property type="molecule type" value="Genomic_DNA"/>
</dbReference>
<gene>
    <name evidence="1" type="ORF">EVAR_91057_1</name>
</gene>
<dbReference type="Proteomes" id="UP000299102">
    <property type="component" value="Unassembled WGS sequence"/>
</dbReference>
<sequence length="103" mass="11057">MLPCKTSKEGELILLAHTGADSNIVKEEAINVLSVENIPVVRKGKNALAKVASAAEIDVGGEQQVIVNRKEISPRVNAENTVVTTKIGIVKIPTLKFRKWGIG</sequence>
<organism evidence="1 2">
    <name type="scientific">Eumeta variegata</name>
    <name type="common">Bagworm moth</name>
    <name type="synonym">Eumeta japonica</name>
    <dbReference type="NCBI Taxonomy" id="151549"/>
    <lineage>
        <taxon>Eukaryota</taxon>
        <taxon>Metazoa</taxon>
        <taxon>Ecdysozoa</taxon>
        <taxon>Arthropoda</taxon>
        <taxon>Hexapoda</taxon>
        <taxon>Insecta</taxon>
        <taxon>Pterygota</taxon>
        <taxon>Neoptera</taxon>
        <taxon>Endopterygota</taxon>
        <taxon>Lepidoptera</taxon>
        <taxon>Glossata</taxon>
        <taxon>Ditrysia</taxon>
        <taxon>Tineoidea</taxon>
        <taxon>Psychidae</taxon>
        <taxon>Oiketicinae</taxon>
        <taxon>Eumeta</taxon>
    </lineage>
</organism>
<reference evidence="1 2" key="1">
    <citation type="journal article" date="2019" name="Commun. Biol.">
        <title>The bagworm genome reveals a unique fibroin gene that provides high tensile strength.</title>
        <authorList>
            <person name="Kono N."/>
            <person name="Nakamura H."/>
            <person name="Ohtoshi R."/>
            <person name="Tomita M."/>
            <person name="Numata K."/>
            <person name="Arakawa K."/>
        </authorList>
    </citation>
    <scope>NUCLEOTIDE SEQUENCE [LARGE SCALE GENOMIC DNA]</scope>
</reference>
<evidence type="ECO:0000313" key="2">
    <source>
        <dbReference type="Proteomes" id="UP000299102"/>
    </source>
</evidence>
<accession>A0A4C1T261</accession>
<comment type="caution">
    <text evidence="1">The sequence shown here is derived from an EMBL/GenBank/DDBJ whole genome shotgun (WGS) entry which is preliminary data.</text>
</comment>
<evidence type="ECO:0000313" key="1">
    <source>
        <dbReference type="EMBL" id="GBP08234.1"/>
    </source>
</evidence>
<name>A0A4C1T261_EUMVA</name>
<keyword evidence="2" id="KW-1185">Reference proteome</keyword>
<dbReference type="AlphaFoldDB" id="A0A4C1T261"/>
<proteinExistence type="predicted"/>
<protein>
    <submittedName>
        <fullName evidence="1">Uncharacterized protein</fullName>
    </submittedName>
</protein>